<keyword evidence="18" id="KW-1185">Reference proteome</keyword>
<dbReference type="PROSITE" id="PS00166">
    <property type="entry name" value="ENOYL_COA_HYDRATASE"/>
    <property type="match status" value="1"/>
</dbReference>
<dbReference type="GO" id="GO:0070403">
    <property type="term" value="F:NAD+ binding"/>
    <property type="evidence" value="ECO:0007669"/>
    <property type="project" value="InterPro"/>
</dbReference>
<comment type="similarity">
    <text evidence="3">In the N-terminal section; belongs to the enoyl-CoA hydratase/isomerase family.</text>
</comment>
<comment type="catalytic activity">
    <reaction evidence="13">
        <text>a (3S)-3-hydroxyacyl-CoA + NAD(+) = a 3-oxoacyl-CoA + NADH + H(+)</text>
        <dbReference type="Rhea" id="RHEA:22432"/>
        <dbReference type="ChEBI" id="CHEBI:15378"/>
        <dbReference type="ChEBI" id="CHEBI:57318"/>
        <dbReference type="ChEBI" id="CHEBI:57540"/>
        <dbReference type="ChEBI" id="CHEBI:57945"/>
        <dbReference type="ChEBI" id="CHEBI:90726"/>
        <dbReference type="EC" id="1.1.1.35"/>
    </reaction>
</comment>
<evidence type="ECO:0000313" key="17">
    <source>
        <dbReference type="EMBL" id="RDH86215.1"/>
    </source>
</evidence>
<evidence type="ECO:0000313" key="18">
    <source>
        <dbReference type="Proteomes" id="UP000254771"/>
    </source>
</evidence>
<evidence type="ECO:0000259" key="15">
    <source>
        <dbReference type="Pfam" id="PF00725"/>
    </source>
</evidence>
<dbReference type="EMBL" id="QFXE01000010">
    <property type="protein sequence ID" value="RDH86215.1"/>
    <property type="molecule type" value="Genomic_DNA"/>
</dbReference>
<dbReference type="InterPro" id="IPR036291">
    <property type="entry name" value="NAD(P)-bd_dom_sf"/>
</dbReference>
<dbReference type="Pfam" id="PF02737">
    <property type="entry name" value="3HCDH_N"/>
    <property type="match status" value="1"/>
</dbReference>
<gene>
    <name evidence="17" type="ORF">DIZ78_08490</name>
</gene>
<dbReference type="UniPathway" id="UPA00659"/>
<dbReference type="InterPro" id="IPR006176">
    <property type="entry name" value="3-OHacyl-CoA_DH_NAD-bd"/>
</dbReference>
<dbReference type="Proteomes" id="UP000254771">
    <property type="component" value="Unassembled WGS sequence"/>
</dbReference>
<keyword evidence="7" id="KW-0442">Lipid degradation</keyword>
<evidence type="ECO:0000256" key="14">
    <source>
        <dbReference type="RuleBase" id="RU003707"/>
    </source>
</evidence>
<comment type="similarity">
    <text evidence="4">Belongs to the 3-hydroxyacyl-CoA dehydrogenase family.</text>
</comment>
<dbReference type="InterPro" id="IPR013328">
    <property type="entry name" value="6PGD_dom2"/>
</dbReference>
<dbReference type="InterPro" id="IPR050136">
    <property type="entry name" value="FA_oxidation_alpha_subunit"/>
</dbReference>
<evidence type="ECO:0000256" key="4">
    <source>
        <dbReference type="ARBA" id="ARBA00009463"/>
    </source>
</evidence>
<dbReference type="PANTHER" id="PTHR43612">
    <property type="entry name" value="TRIFUNCTIONAL ENZYME SUBUNIT ALPHA"/>
    <property type="match status" value="1"/>
</dbReference>
<feature type="domain" description="3-hydroxyacyl-CoA dehydrogenase C-terminal" evidence="15">
    <location>
        <begin position="478"/>
        <end position="569"/>
    </location>
</feature>
<dbReference type="CDD" id="cd06558">
    <property type="entry name" value="crotonase-like"/>
    <property type="match status" value="1"/>
</dbReference>
<evidence type="ECO:0000256" key="9">
    <source>
        <dbReference type="ARBA" id="ARBA00023027"/>
    </source>
</evidence>
<evidence type="ECO:0000256" key="13">
    <source>
        <dbReference type="ARBA" id="ARBA00049556"/>
    </source>
</evidence>
<name>A0A370DMT1_9GAMM</name>
<dbReference type="InterPro" id="IPR018376">
    <property type="entry name" value="Enoyl-CoA_hyd/isom_CS"/>
</dbReference>
<proteinExistence type="inferred from homology"/>
<comment type="similarity">
    <text evidence="14">Belongs to the enoyl-CoA hydratase/isomerase family.</text>
</comment>
<keyword evidence="11" id="KW-0456">Lyase</keyword>
<comment type="caution">
    <text evidence="17">The sequence shown here is derived from an EMBL/GenBank/DDBJ whole genome shotgun (WGS) entry which is preliminary data.</text>
</comment>
<accession>A0A370DMT1</accession>
<dbReference type="SUPFAM" id="SSF52096">
    <property type="entry name" value="ClpP/crotonase"/>
    <property type="match status" value="1"/>
</dbReference>
<evidence type="ECO:0000256" key="7">
    <source>
        <dbReference type="ARBA" id="ARBA00022963"/>
    </source>
</evidence>
<comment type="pathway">
    <text evidence="1">Lipid metabolism; fatty acid beta-oxidation.</text>
</comment>
<dbReference type="InterPro" id="IPR029045">
    <property type="entry name" value="ClpP/crotonase-like_dom_sf"/>
</dbReference>
<dbReference type="EC" id="4.2.1.17" evidence="5"/>
<evidence type="ECO:0000256" key="1">
    <source>
        <dbReference type="ARBA" id="ARBA00005005"/>
    </source>
</evidence>
<dbReference type="SUPFAM" id="SSF48179">
    <property type="entry name" value="6-phosphogluconate dehydrogenase C-terminal domain-like"/>
    <property type="match status" value="2"/>
</dbReference>
<comment type="similarity">
    <text evidence="2">In the central section; belongs to the 3-hydroxyacyl-CoA dehydrogenase family.</text>
</comment>
<dbReference type="SUPFAM" id="SSF51735">
    <property type="entry name" value="NAD(P)-binding Rossmann-fold domains"/>
    <property type="match status" value="1"/>
</dbReference>
<dbReference type="GO" id="GO:0004300">
    <property type="term" value="F:enoyl-CoA hydratase activity"/>
    <property type="evidence" value="ECO:0007669"/>
    <property type="project" value="UniProtKB-EC"/>
</dbReference>
<reference evidence="17 18" key="1">
    <citation type="journal article" date="2018" name="ISME J.">
        <title>Endosymbiont genomes yield clues of tubeworm success.</title>
        <authorList>
            <person name="Li Y."/>
            <person name="Liles M.R."/>
            <person name="Halanych K.M."/>
        </authorList>
    </citation>
    <scope>NUCLEOTIDE SEQUENCE [LARGE SCALE GENOMIC DNA]</scope>
    <source>
        <strain evidence="17">A1462</strain>
    </source>
</reference>
<protein>
    <recommendedName>
        <fullName evidence="5">enoyl-CoA hydratase</fullName>
        <ecNumber evidence="5">4.2.1.17</ecNumber>
    </recommendedName>
</protein>
<keyword evidence="12" id="KW-0511">Multifunctional enzyme</keyword>
<sequence length="672" mass="74511">MKKHWKLERTPDGIDWLHFDHADSPVNILSTEAFEQFDDILAEIEADPPKGLIILSDKKSGFIAGADVKNFRKAQQPDQVEAHIHHIHRIFQRLEDLACPTLALIHGFCLGGGLELALACDYRITRDDEGTRLSFPEVRLGIFPGYGGSVRLLGPIPAMKFMLGGRSISGRSAKRLGLVDQTAPERQLKHAASQLIISTPPPHRPTGWQKLLNTTPARQLLAPILHRVTAKKVRKAHYPAPFALIDHWRDTGGNEQLMFASEATNLGQLITGPTAQNLIRVFFLQERLKSVAAGIDFKSRQVHVIGGGIMGGDIAAWCALKGQRVTLQDREAKFLIQAVNRAHKLFQRKLKSKRLVQAAMDRLMPDPRGYGVKHADVVIEAIYEDLEAKQTLFRDLESKVGPDTLLATNTSSIPLESISEALENPERLIGLHFFNPVAKMQLIEVVSGRETDPLLMQKGAAFSRSIDRLPLPVRSSPGFLVNRILMPYLLEAIELLEEGVPGPLIDNAATRFGMPMGPVELADRVGLDICLAVANKLAPVFDLEVPEQLHVMVDQKQLGVKTGAGFYRYEKGKAIKENLDSQFHAPNDLADRMIFRLLNEAVACLREQVVEDEDLLDAGIIFGTGFAPFHGGPMHYIHSGGLTRMRQRLNELEQLHGDQFHPDSGWTNLSGA</sequence>
<evidence type="ECO:0000256" key="5">
    <source>
        <dbReference type="ARBA" id="ARBA00012076"/>
    </source>
</evidence>
<keyword evidence="6" id="KW-0276">Fatty acid metabolism</keyword>
<feature type="domain" description="3-hydroxyacyl-CoA dehydrogenase NAD binding" evidence="16">
    <location>
        <begin position="301"/>
        <end position="474"/>
    </location>
</feature>
<organism evidence="17 18">
    <name type="scientific">endosymbiont of Escarpia spicata</name>
    <dbReference type="NCBI Taxonomy" id="2200908"/>
    <lineage>
        <taxon>Bacteria</taxon>
        <taxon>Pseudomonadati</taxon>
        <taxon>Pseudomonadota</taxon>
        <taxon>Gammaproteobacteria</taxon>
        <taxon>sulfur-oxidizing symbionts</taxon>
    </lineage>
</organism>
<dbReference type="Gene3D" id="3.90.226.10">
    <property type="entry name" value="2-enoyl-CoA Hydratase, Chain A, domain 1"/>
    <property type="match status" value="1"/>
</dbReference>
<dbReference type="Pfam" id="PF00378">
    <property type="entry name" value="ECH_1"/>
    <property type="match status" value="1"/>
</dbReference>
<dbReference type="InterPro" id="IPR001753">
    <property type="entry name" value="Enoyl-CoA_hydra/iso"/>
</dbReference>
<evidence type="ECO:0000256" key="11">
    <source>
        <dbReference type="ARBA" id="ARBA00023239"/>
    </source>
</evidence>
<evidence type="ECO:0000256" key="12">
    <source>
        <dbReference type="ARBA" id="ARBA00023268"/>
    </source>
</evidence>
<dbReference type="GO" id="GO:0006635">
    <property type="term" value="P:fatty acid beta-oxidation"/>
    <property type="evidence" value="ECO:0007669"/>
    <property type="project" value="UniProtKB-UniPathway"/>
</dbReference>
<keyword evidence="8" id="KW-0560">Oxidoreductase</keyword>
<dbReference type="PANTHER" id="PTHR43612:SF3">
    <property type="entry name" value="TRIFUNCTIONAL ENZYME SUBUNIT ALPHA, MITOCHONDRIAL"/>
    <property type="match status" value="1"/>
</dbReference>
<dbReference type="GO" id="GO:0016509">
    <property type="term" value="F:long-chain (3S)-3-hydroxyacyl-CoA dehydrogenase (NAD+) activity"/>
    <property type="evidence" value="ECO:0007669"/>
    <property type="project" value="TreeGrafter"/>
</dbReference>
<keyword evidence="9" id="KW-0520">NAD</keyword>
<dbReference type="Gene3D" id="1.10.1040.10">
    <property type="entry name" value="N-(1-d-carboxylethyl)-l-norvaline Dehydrogenase, domain 2"/>
    <property type="match status" value="2"/>
</dbReference>
<evidence type="ECO:0000256" key="3">
    <source>
        <dbReference type="ARBA" id="ARBA00008750"/>
    </source>
</evidence>
<evidence type="ECO:0000256" key="10">
    <source>
        <dbReference type="ARBA" id="ARBA00023098"/>
    </source>
</evidence>
<dbReference type="InterPro" id="IPR006180">
    <property type="entry name" value="3-OHacyl-CoA_DH_CS"/>
</dbReference>
<evidence type="ECO:0000256" key="6">
    <source>
        <dbReference type="ARBA" id="ARBA00022832"/>
    </source>
</evidence>
<dbReference type="FunFam" id="3.40.50.720:FF:000009">
    <property type="entry name" value="Fatty oxidation complex, alpha subunit"/>
    <property type="match status" value="1"/>
</dbReference>
<dbReference type="Pfam" id="PF00725">
    <property type="entry name" value="3HCDH"/>
    <property type="match status" value="1"/>
</dbReference>
<dbReference type="AlphaFoldDB" id="A0A370DMT1"/>
<evidence type="ECO:0000256" key="2">
    <source>
        <dbReference type="ARBA" id="ARBA00007005"/>
    </source>
</evidence>
<evidence type="ECO:0000256" key="8">
    <source>
        <dbReference type="ARBA" id="ARBA00023002"/>
    </source>
</evidence>
<keyword evidence="10" id="KW-0443">Lipid metabolism</keyword>
<dbReference type="InterPro" id="IPR006108">
    <property type="entry name" value="3HC_DH_C"/>
</dbReference>
<dbReference type="InterPro" id="IPR008927">
    <property type="entry name" value="6-PGluconate_DH-like_C_sf"/>
</dbReference>
<dbReference type="PROSITE" id="PS00067">
    <property type="entry name" value="3HCDH"/>
    <property type="match status" value="1"/>
</dbReference>
<evidence type="ECO:0000259" key="16">
    <source>
        <dbReference type="Pfam" id="PF02737"/>
    </source>
</evidence>
<dbReference type="Gene3D" id="3.40.50.720">
    <property type="entry name" value="NAD(P)-binding Rossmann-like Domain"/>
    <property type="match status" value="1"/>
</dbReference>